<dbReference type="InterPro" id="IPR013954">
    <property type="entry name" value="PNK3P"/>
</dbReference>
<dbReference type="GO" id="GO:0003690">
    <property type="term" value="F:double-stranded DNA binding"/>
    <property type="evidence" value="ECO:0007669"/>
    <property type="project" value="TreeGrafter"/>
</dbReference>
<proteinExistence type="predicted"/>
<protein>
    <submittedName>
        <fullName evidence="1">Uncharacterized protein</fullName>
    </submittedName>
</protein>
<organism evidence="1">
    <name type="scientific">Mucochytrium quahogii</name>
    <dbReference type="NCBI Taxonomy" id="96639"/>
    <lineage>
        <taxon>Eukaryota</taxon>
        <taxon>Sar</taxon>
        <taxon>Stramenopiles</taxon>
        <taxon>Bigyra</taxon>
        <taxon>Labyrinthulomycetes</taxon>
        <taxon>Thraustochytrida</taxon>
        <taxon>Thraustochytriidae</taxon>
        <taxon>Mucochytrium</taxon>
    </lineage>
</organism>
<evidence type="ECO:0000313" key="1">
    <source>
        <dbReference type="EMBL" id="CAD9703540.1"/>
    </source>
</evidence>
<name>A0A7S2SLG2_9STRA</name>
<dbReference type="GO" id="GO:0046403">
    <property type="term" value="F:polynucleotide 3'-phosphatase activity"/>
    <property type="evidence" value="ECO:0007669"/>
    <property type="project" value="TreeGrafter"/>
</dbReference>
<accession>A0A7S2SLG2</accession>
<dbReference type="InterPro" id="IPR006551">
    <property type="entry name" value="Polynucleotide_phosphatase"/>
</dbReference>
<dbReference type="InterPro" id="IPR006549">
    <property type="entry name" value="HAD-SF_hydro_IIIA"/>
</dbReference>
<dbReference type="Gene3D" id="3.40.50.1000">
    <property type="entry name" value="HAD superfamily/HAD-like"/>
    <property type="match status" value="1"/>
</dbReference>
<dbReference type="NCBIfam" id="TIGR01662">
    <property type="entry name" value="HAD-SF-IIIA"/>
    <property type="match status" value="1"/>
</dbReference>
<dbReference type="InterPro" id="IPR023214">
    <property type="entry name" value="HAD_sf"/>
</dbReference>
<dbReference type="GO" id="GO:0006281">
    <property type="term" value="P:DNA repair"/>
    <property type="evidence" value="ECO:0007669"/>
    <property type="project" value="TreeGrafter"/>
</dbReference>
<dbReference type="EMBL" id="HBHK01024289">
    <property type="protein sequence ID" value="CAD9703540.1"/>
    <property type="molecule type" value="Transcribed_RNA"/>
</dbReference>
<sequence length="208" mass="23352">MSTNLMGTKAMLARVGRWSSIRQGSDRANLLVFSNRCPGRIVEKPCKIAAFDLDDTLIKTKSGRKSYMRVDGGDWVMANRNVKQRLKSLQEEGFELVLFSNQNTIKGAHSGVAATKLKRVVEGVVDELDLELSFLAATQKDAMRKGISIGMWDYYLNTLLGCEDAEIDYEESFFVGNAAGRERDHGMEDKEFARQVGLDFLTETSYFL</sequence>
<dbReference type="InterPro" id="IPR036412">
    <property type="entry name" value="HAD-like_sf"/>
</dbReference>
<dbReference type="GO" id="GO:0046404">
    <property type="term" value="F:ATP-dependent polydeoxyribonucleotide 5'-hydroxyl-kinase activity"/>
    <property type="evidence" value="ECO:0007669"/>
    <property type="project" value="TreeGrafter"/>
</dbReference>
<dbReference type="PANTHER" id="PTHR12083:SF9">
    <property type="entry name" value="BIFUNCTIONAL POLYNUCLEOTIDE PHOSPHATASE_KINASE"/>
    <property type="match status" value="1"/>
</dbReference>
<dbReference type="NCBIfam" id="TIGR01664">
    <property type="entry name" value="DNA-3'-Pase"/>
    <property type="match status" value="1"/>
</dbReference>
<dbReference type="AlphaFoldDB" id="A0A7S2SLG2"/>
<dbReference type="SUPFAM" id="SSF56784">
    <property type="entry name" value="HAD-like"/>
    <property type="match status" value="1"/>
</dbReference>
<reference evidence="1" key="1">
    <citation type="submission" date="2021-01" db="EMBL/GenBank/DDBJ databases">
        <authorList>
            <person name="Corre E."/>
            <person name="Pelletier E."/>
            <person name="Niang G."/>
            <person name="Scheremetjew M."/>
            <person name="Finn R."/>
            <person name="Kale V."/>
            <person name="Holt S."/>
            <person name="Cochrane G."/>
            <person name="Meng A."/>
            <person name="Brown T."/>
            <person name="Cohen L."/>
        </authorList>
    </citation>
    <scope>NUCLEOTIDE SEQUENCE</scope>
    <source>
        <strain evidence="1">NY070348D</strain>
    </source>
</reference>
<dbReference type="PANTHER" id="PTHR12083">
    <property type="entry name" value="BIFUNCTIONAL POLYNUCLEOTIDE PHOSPHATASE/KINASE"/>
    <property type="match status" value="1"/>
</dbReference>
<dbReference type="Pfam" id="PF08645">
    <property type="entry name" value="PNK3P"/>
    <property type="match status" value="1"/>
</dbReference>
<gene>
    <name evidence="1" type="ORF">QSP1433_LOCUS15310</name>
</gene>